<dbReference type="PRINTS" id="PR00153">
    <property type="entry name" value="CSAPPISMRASE"/>
</dbReference>
<evidence type="ECO:0000256" key="4">
    <source>
        <dbReference type="ARBA" id="ARBA00023235"/>
    </source>
</evidence>
<dbReference type="EMBL" id="CASHTH010002192">
    <property type="protein sequence ID" value="CAI8025940.1"/>
    <property type="molecule type" value="Genomic_DNA"/>
</dbReference>
<feature type="compositionally biased region" description="Basic and acidic residues" evidence="5">
    <location>
        <begin position="464"/>
        <end position="481"/>
    </location>
</feature>
<dbReference type="SUPFAM" id="SSF50891">
    <property type="entry name" value="Cyclophilin-like"/>
    <property type="match status" value="1"/>
</dbReference>
<accession>A0AA35S9G4</accession>
<keyword evidence="8" id="KW-1185">Reference proteome</keyword>
<evidence type="ECO:0000256" key="3">
    <source>
        <dbReference type="ARBA" id="ARBA00023110"/>
    </source>
</evidence>
<dbReference type="GO" id="GO:0003755">
    <property type="term" value="F:peptidyl-prolyl cis-trans isomerase activity"/>
    <property type="evidence" value="ECO:0007669"/>
    <property type="project" value="UniProtKB-KW"/>
</dbReference>
<dbReference type="FunFam" id="2.40.100.10:FF:000005">
    <property type="entry name" value="Peptidyl-prolyl cis-trans isomerase G"/>
    <property type="match status" value="1"/>
</dbReference>
<dbReference type="GO" id="GO:0005739">
    <property type="term" value="C:mitochondrion"/>
    <property type="evidence" value="ECO:0007669"/>
    <property type="project" value="TreeGrafter"/>
</dbReference>
<feature type="domain" description="PPIase cyclophilin-type" evidence="6">
    <location>
        <begin position="8"/>
        <end position="173"/>
    </location>
</feature>
<dbReference type="PANTHER" id="PTHR11071:SF565">
    <property type="entry name" value="MOCA-CYP, ISOFORM A"/>
    <property type="match status" value="1"/>
</dbReference>
<feature type="compositionally biased region" description="Basic residues" evidence="5">
    <location>
        <begin position="345"/>
        <end position="358"/>
    </location>
</feature>
<feature type="compositionally biased region" description="Low complexity" evidence="5">
    <location>
        <begin position="489"/>
        <end position="499"/>
    </location>
</feature>
<feature type="compositionally biased region" description="Basic and acidic residues" evidence="5">
    <location>
        <begin position="370"/>
        <end position="454"/>
    </location>
</feature>
<feature type="compositionally biased region" description="Acidic residues" evidence="5">
    <location>
        <begin position="269"/>
        <end position="280"/>
    </location>
</feature>
<dbReference type="PROSITE" id="PS50072">
    <property type="entry name" value="CSA_PPIASE_2"/>
    <property type="match status" value="1"/>
</dbReference>
<evidence type="ECO:0000313" key="8">
    <source>
        <dbReference type="Proteomes" id="UP001174909"/>
    </source>
</evidence>
<dbReference type="AlphaFoldDB" id="A0AA35S9G4"/>
<protein>
    <recommendedName>
        <fullName evidence="2">peptidylprolyl isomerase</fullName>
        <ecNumber evidence="2">5.2.1.8</ecNumber>
    </recommendedName>
</protein>
<dbReference type="Pfam" id="PF00160">
    <property type="entry name" value="Pro_isomerase"/>
    <property type="match status" value="1"/>
</dbReference>
<keyword evidence="3" id="KW-0697">Rotamase</keyword>
<organism evidence="7 8">
    <name type="scientific">Geodia barretti</name>
    <name type="common">Barrett's horny sponge</name>
    <dbReference type="NCBI Taxonomy" id="519541"/>
    <lineage>
        <taxon>Eukaryota</taxon>
        <taxon>Metazoa</taxon>
        <taxon>Porifera</taxon>
        <taxon>Demospongiae</taxon>
        <taxon>Heteroscleromorpha</taxon>
        <taxon>Tetractinellida</taxon>
        <taxon>Astrophorina</taxon>
        <taxon>Geodiidae</taxon>
        <taxon>Geodia</taxon>
    </lineage>
</organism>
<feature type="region of interest" description="Disordered" evidence="5">
    <location>
        <begin position="185"/>
        <end position="564"/>
    </location>
</feature>
<feature type="compositionally biased region" description="Basic and acidic residues" evidence="5">
    <location>
        <begin position="331"/>
        <end position="344"/>
    </location>
</feature>
<comment type="caution">
    <text evidence="7">The sequence shown here is derived from an EMBL/GenBank/DDBJ whole genome shotgun (WGS) entry which is preliminary data.</text>
</comment>
<keyword evidence="4 7" id="KW-0413">Isomerase</keyword>
<gene>
    <name evidence="7" type="ORF">GBAR_LOCUS14945</name>
</gene>
<proteinExistence type="predicted"/>
<evidence type="ECO:0000256" key="1">
    <source>
        <dbReference type="ARBA" id="ARBA00000971"/>
    </source>
</evidence>
<dbReference type="GO" id="GO:0016018">
    <property type="term" value="F:cyclosporin A binding"/>
    <property type="evidence" value="ECO:0007669"/>
    <property type="project" value="TreeGrafter"/>
</dbReference>
<sequence>MPSLPRCFFDISIDGTPVGRVIFELFADVSPTTCENFRCLCTGEKGEGKSTFKPLHYKGTPIHRIVKGFIVQGGDFSEGNGTGGESIYGGTFKDEQFNLKHNRPFLLSMANKGPNTNGSQFFITTKPAPHLDGCHVVFGHVLTGSEYVTAIENQKVDVNHRPYADVRINNCGELVLMKKGKVIGSKTRKEKVKESSGESSSEDDGIGSGSSSSESSSEEDQRKKRRERRRKKRTERRTRKRKKRVKESSVDMKSRKRKRKEAESSSSETDSENEDREENIDAVAESVVSSTINDEELPPEITASRPSWLYRRSRTPTPPPGENPRSFPPVKLEDRTKTVSESGRKLKGRGIMRYRTPPRHGTAGKNSDWMSDRPRERRLSRSRERSPRYRMEGKKEDEDVEEKIERTRRREEEQKREKERESWEREQSRDGRKPEVGKERDERSVSRSDTEGRWRSGRSHGKRSSSDKRGRRERHSRERESRRRHRSSSHSSISSSNSSKRGERRQRLSRRDMAQPSKWSRHRDSADSADTSSNEENVQERKEEREERKQEEDVFGVEKLYTVA</sequence>
<reference evidence="7" key="1">
    <citation type="submission" date="2023-03" db="EMBL/GenBank/DDBJ databases">
        <authorList>
            <person name="Steffen K."/>
            <person name="Cardenas P."/>
        </authorList>
    </citation>
    <scope>NUCLEOTIDE SEQUENCE</scope>
</reference>
<evidence type="ECO:0000313" key="7">
    <source>
        <dbReference type="EMBL" id="CAI8025940.1"/>
    </source>
</evidence>
<evidence type="ECO:0000256" key="5">
    <source>
        <dbReference type="SAM" id="MobiDB-lite"/>
    </source>
</evidence>
<dbReference type="InterPro" id="IPR029000">
    <property type="entry name" value="Cyclophilin-like_dom_sf"/>
</dbReference>
<evidence type="ECO:0000256" key="2">
    <source>
        <dbReference type="ARBA" id="ARBA00013194"/>
    </source>
</evidence>
<dbReference type="EC" id="5.2.1.8" evidence="2"/>
<dbReference type="PANTHER" id="PTHR11071">
    <property type="entry name" value="PEPTIDYL-PROLYL CIS-TRANS ISOMERASE"/>
    <property type="match status" value="1"/>
</dbReference>
<name>A0AA35S9G4_GEOBA</name>
<dbReference type="Gene3D" id="2.40.100.10">
    <property type="entry name" value="Cyclophilin-like"/>
    <property type="match status" value="1"/>
</dbReference>
<dbReference type="Proteomes" id="UP001174909">
    <property type="component" value="Unassembled WGS sequence"/>
</dbReference>
<evidence type="ECO:0000259" key="6">
    <source>
        <dbReference type="PROSITE" id="PS50072"/>
    </source>
</evidence>
<feature type="compositionally biased region" description="Basic and acidic residues" evidence="5">
    <location>
        <begin position="538"/>
        <end position="552"/>
    </location>
</feature>
<dbReference type="InterPro" id="IPR002130">
    <property type="entry name" value="Cyclophilin-type_PPIase_dom"/>
</dbReference>
<dbReference type="GO" id="GO:0006457">
    <property type="term" value="P:protein folding"/>
    <property type="evidence" value="ECO:0007669"/>
    <property type="project" value="TreeGrafter"/>
</dbReference>
<comment type="catalytic activity">
    <reaction evidence="1">
        <text>[protein]-peptidylproline (omega=180) = [protein]-peptidylproline (omega=0)</text>
        <dbReference type="Rhea" id="RHEA:16237"/>
        <dbReference type="Rhea" id="RHEA-COMP:10747"/>
        <dbReference type="Rhea" id="RHEA-COMP:10748"/>
        <dbReference type="ChEBI" id="CHEBI:83833"/>
        <dbReference type="ChEBI" id="CHEBI:83834"/>
        <dbReference type="EC" id="5.2.1.8"/>
    </reaction>
</comment>
<feature type="compositionally biased region" description="Basic residues" evidence="5">
    <location>
        <begin position="223"/>
        <end position="245"/>
    </location>
</feature>